<keyword evidence="4" id="KW-0963">Cytoplasm</keyword>
<dbReference type="InterPro" id="IPR004839">
    <property type="entry name" value="Aminotransferase_I/II_large"/>
</dbReference>
<reference evidence="12 13" key="1">
    <citation type="submission" date="2023-10" db="EMBL/GenBank/DDBJ databases">
        <title>Draft genome sequence of Xylaria bambusicola isolate GMP-LS, the root and basal stem rot pathogen of sugarcane in Indonesia.</title>
        <authorList>
            <person name="Selvaraj P."/>
            <person name="Muralishankar V."/>
            <person name="Muruganantham S."/>
            <person name="Sp S."/>
            <person name="Haryani S."/>
            <person name="Lau K.J.X."/>
            <person name="Naqvi N.I."/>
        </authorList>
    </citation>
    <scope>NUCLEOTIDE SEQUENCE [LARGE SCALE GENOMIC DNA]</scope>
    <source>
        <strain evidence="12">GMP-LS</strain>
    </source>
</reference>
<evidence type="ECO:0000256" key="2">
    <source>
        <dbReference type="ARBA" id="ARBA00004496"/>
    </source>
</evidence>
<dbReference type="GO" id="GO:0030170">
    <property type="term" value="F:pyridoxal phosphate binding"/>
    <property type="evidence" value="ECO:0007669"/>
    <property type="project" value="InterPro"/>
</dbReference>
<gene>
    <name evidence="12" type="ORF">RRF57_000305</name>
</gene>
<evidence type="ECO:0000313" key="12">
    <source>
        <dbReference type="EMBL" id="KAK5624589.1"/>
    </source>
</evidence>
<dbReference type="GO" id="GO:0019878">
    <property type="term" value="P:lysine biosynthetic process via aminoadipic acid"/>
    <property type="evidence" value="ECO:0007669"/>
    <property type="project" value="TreeGrafter"/>
</dbReference>
<comment type="similarity">
    <text evidence="3">Belongs to the class-I pyridoxal-phosphate-dependent aminotransferase family.</text>
</comment>
<evidence type="ECO:0000256" key="1">
    <source>
        <dbReference type="ARBA" id="ARBA00001933"/>
    </source>
</evidence>
<dbReference type="InterPro" id="IPR015424">
    <property type="entry name" value="PyrdxlP-dep_Trfase"/>
</dbReference>
<dbReference type="PANTHER" id="PTHR42790:SF21">
    <property type="entry name" value="AROMATIC_AMINOADIPATE AMINOTRANSFERASE 1"/>
    <property type="match status" value="1"/>
</dbReference>
<dbReference type="GO" id="GO:0008793">
    <property type="term" value="F:aromatic-amino-acid transaminase activity"/>
    <property type="evidence" value="ECO:0007669"/>
    <property type="project" value="TreeGrafter"/>
</dbReference>
<evidence type="ECO:0000256" key="10">
    <source>
        <dbReference type="SAM" id="MobiDB-lite"/>
    </source>
</evidence>
<dbReference type="GO" id="GO:0009074">
    <property type="term" value="P:aromatic amino acid family catabolic process"/>
    <property type="evidence" value="ECO:0007669"/>
    <property type="project" value="TreeGrafter"/>
</dbReference>
<dbReference type="EMBL" id="JAWHQM010000001">
    <property type="protein sequence ID" value="KAK5624589.1"/>
    <property type="molecule type" value="Genomic_DNA"/>
</dbReference>
<comment type="cofactor">
    <cofactor evidence="1">
        <name>pyridoxal 5'-phosphate</name>
        <dbReference type="ChEBI" id="CHEBI:597326"/>
    </cofactor>
</comment>
<dbReference type="FunFam" id="3.40.640.10:FF:000074">
    <property type="entry name" value="Aromatic amino acid aminotransferase"/>
    <property type="match status" value="1"/>
</dbReference>
<keyword evidence="5" id="KW-0032">Aminotransferase</keyword>
<dbReference type="Proteomes" id="UP001305414">
    <property type="component" value="Unassembled WGS sequence"/>
</dbReference>
<dbReference type="AlphaFoldDB" id="A0AAN7UND7"/>
<evidence type="ECO:0000256" key="7">
    <source>
        <dbReference type="ARBA" id="ARBA00022898"/>
    </source>
</evidence>
<dbReference type="PANTHER" id="PTHR42790">
    <property type="entry name" value="AMINOTRANSFERASE"/>
    <property type="match status" value="1"/>
</dbReference>
<keyword evidence="7" id="KW-0663">Pyridoxal phosphate</keyword>
<dbReference type="GO" id="GO:0006571">
    <property type="term" value="P:tyrosine biosynthetic process"/>
    <property type="evidence" value="ECO:0007669"/>
    <property type="project" value="TreeGrafter"/>
</dbReference>
<feature type="region of interest" description="Disordered" evidence="10">
    <location>
        <begin position="1"/>
        <end position="24"/>
    </location>
</feature>
<dbReference type="Gene3D" id="3.40.640.10">
    <property type="entry name" value="Type I PLP-dependent aspartate aminotransferase-like (Major domain)"/>
    <property type="match status" value="1"/>
</dbReference>
<evidence type="ECO:0000256" key="4">
    <source>
        <dbReference type="ARBA" id="ARBA00022490"/>
    </source>
</evidence>
<evidence type="ECO:0000256" key="3">
    <source>
        <dbReference type="ARBA" id="ARBA00007441"/>
    </source>
</evidence>
<sequence length="556" mass="61753">MATMNGTTVNGTVSLPATTQQDPPVQRLAEEPLDLAGIAARRAKAGKLIAGTAANSDSDMFKSPHAFNQPKAKRWDHLLTDDAISRQPCALKLAARFLKKPGMLSLGGGLPSSDNFPIESISMQVPQAPLFDKASTDIPESIVTVGKHDIRDKDGVFDLAVGLNYGQSIGSAQMLRWVTEHTELVSRPPYADWRCAMSIGSTGALDSALRIFCDRNRRDSVLTEEYSFSTALETIHPLGIKVVGVRVDEQGLLPDSLDETLSSWDETARGARKPTVLYTVPSGQNPTGATMGAQRRQDVYNVCRKHDLFIFEDEPYYYLQMPPYDKANSLAQPGAVDTSLNQDPEDFLKTLIPTMLSIDVDGRVLRMDSFSKVMIPGSRMGWITASEQVIERYIRLQECVAQGPSGLSQVLLYKILDETWGHEGYLRWLIHMRSEYTRRRDALLDACEKHLPKDVVSWTPPGAGMFHWLHVDHTRHPHAGKKTILEIEEEIFNSCVERGVLACRGSWFSVERDVEPTSLFFRTTFAAASQADMDVAVQRLGEAIRASFENLERASI</sequence>
<evidence type="ECO:0000313" key="13">
    <source>
        <dbReference type="Proteomes" id="UP001305414"/>
    </source>
</evidence>
<keyword evidence="13" id="KW-1185">Reference proteome</keyword>
<comment type="catalytic activity">
    <reaction evidence="8">
        <text>an aromatic L-alpha-amino acid + 2-oxoglutarate = an aromatic oxo-acid + L-glutamate</text>
        <dbReference type="Rhea" id="RHEA:17533"/>
        <dbReference type="ChEBI" id="CHEBI:16810"/>
        <dbReference type="ChEBI" id="CHEBI:29985"/>
        <dbReference type="ChEBI" id="CHEBI:73309"/>
        <dbReference type="ChEBI" id="CHEBI:84824"/>
        <dbReference type="EC" id="2.6.1.57"/>
    </reaction>
</comment>
<proteinExistence type="inferred from homology"/>
<name>A0AAN7UND7_9PEZI</name>
<dbReference type="Pfam" id="PF00155">
    <property type="entry name" value="Aminotran_1_2"/>
    <property type="match status" value="1"/>
</dbReference>
<dbReference type="InterPro" id="IPR050859">
    <property type="entry name" value="Class-I_PLP-dep_aminotransf"/>
</dbReference>
<dbReference type="EC" id="2.6.1.57" evidence="9"/>
<feature type="compositionally biased region" description="Polar residues" evidence="10">
    <location>
        <begin position="1"/>
        <end position="23"/>
    </location>
</feature>
<evidence type="ECO:0000259" key="11">
    <source>
        <dbReference type="Pfam" id="PF00155"/>
    </source>
</evidence>
<accession>A0AAN7UND7</accession>
<dbReference type="CDD" id="cd00609">
    <property type="entry name" value="AAT_like"/>
    <property type="match status" value="1"/>
</dbReference>
<comment type="caution">
    <text evidence="12">The sequence shown here is derived from an EMBL/GenBank/DDBJ whole genome shotgun (WGS) entry which is preliminary data.</text>
</comment>
<evidence type="ECO:0000256" key="6">
    <source>
        <dbReference type="ARBA" id="ARBA00022679"/>
    </source>
</evidence>
<comment type="subcellular location">
    <subcellularLocation>
        <location evidence="2">Cytoplasm</location>
    </subcellularLocation>
</comment>
<protein>
    <recommendedName>
        <fullName evidence="9">aromatic-amino-acid transaminase</fullName>
        <ecNumber evidence="9">2.6.1.57</ecNumber>
    </recommendedName>
</protein>
<dbReference type="GO" id="GO:0047536">
    <property type="term" value="F:2-aminoadipate transaminase activity"/>
    <property type="evidence" value="ECO:0007669"/>
    <property type="project" value="TreeGrafter"/>
</dbReference>
<dbReference type="SUPFAM" id="SSF53383">
    <property type="entry name" value="PLP-dependent transferases"/>
    <property type="match status" value="1"/>
</dbReference>
<dbReference type="GO" id="GO:0005737">
    <property type="term" value="C:cytoplasm"/>
    <property type="evidence" value="ECO:0007669"/>
    <property type="project" value="UniProtKB-SubCell"/>
</dbReference>
<feature type="domain" description="Aminotransferase class I/classII large" evidence="11">
    <location>
        <begin position="200"/>
        <end position="540"/>
    </location>
</feature>
<dbReference type="InterPro" id="IPR015421">
    <property type="entry name" value="PyrdxlP-dep_Trfase_major"/>
</dbReference>
<evidence type="ECO:0000256" key="9">
    <source>
        <dbReference type="ARBA" id="ARBA00067014"/>
    </source>
</evidence>
<evidence type="ECO:0000256" key="5">
    <source>
        <dbReference type="ARBA" id="ARBA00022576"/>
    </source>
</evidence>
<keyword evidence="6" id="KW-0808">Transferase</keyword>
<evidence type="ECO:0000256" key="8">
    <source>
        <dbReference type="ARBA" id="ARBA00051993"/>
    </source>
</evidence>
<organism evidence="12 13">
    <name type="scientific">Xylaria bambusicola</name>
    <dbReference type="NCBI Taxonomy" id="326684"/>
    <lineage>
        <taxon>Eukaryota</taxon>
        <taxon>Fungi</taxon>
        <taxon>Dikarya</taxon>
        <taxon>Ascomycota</taxon>
        <taxon>Pezizomycotina</taxon>
        <taxon>Sordariomycetes</taxon>
        <taxon>Xylariomycetidae</taxon>
        <taxon>Xylariales</taxon>
        <taxon>Xylariaceae</taxon>
        <taxon>Xylaria</taxon>
    </lineage>
</organism>